<dbReference type="Proteomes" id="UP001172109">
    <property type="component" value="Unassembled WGS sequence"/>
</dbReference>
<reference evidence="1" key="1">
    <citation type="submission" date="2023-07" db="EMBL/GenBank/DDBJ databases">
        <title>A collection of bacterial strains from the Burkholderia cepacia Research Laboratory and Repository.</title>
        <authorList>
            <person name="Lipuma J."/>
            <person name="Spilker T."/>
            <person name="Caverly L."/>
        </authorList>
    </citation>
    <scope>NUCLEOTIDE SEQUENCE</scope>
    <source>
        <strain evidence="1">AU44979</strain>
    </source>
</reference>
<organism evidence="1 2">
    <name type="scientific">Burkholderia contaminans</name>
    <dbReference type="NCBI Taxonomy" id="488447"/>
    <lineage>
        <taxon>Bacteria</taxon>
        <taxon>Pseudomonadati</taxon>
        <taxon>Pseudomonadota</taxon>
        <taxon>Betaproteobacteria</taxon>
        <taxon>Burkholderiales</taxon>
        <taxon>Burkholderiaceae</taxon>
        <taxon>Burkholderia</taxon>
        <taxon>Burkholderia cepacia complex</taxon>
    </lineage>
</organism>
<proteinExistence type="predicted"/>
<dbReference type="AlphaFoldDB" id="A0AAP4VL63"/>
<gene>
    <name evidence="1" type="ORF">QZM56_35985</name>
</gene>
<evidence type="ECO:0000313" key="1">
    <source>
        <dbReference type="EMBL" id="MDN7569912.1"/>
    </source>
</evidence>
<name>A0AAP4VL63_9BURK</name>
<dbReference type="RefSeq" id="WP_025496469.1">
    <property type="nucleotide sequence ID" value="NZ_JAUJQS010000043.1"/>
</dbReference>
<dbReference type="EMBL" id="JAUJQS010000043">
    <property type="protein sequence ID" value="MDN7569912.1"/>
    <property type="molecule type" value="Genomic_DNA"/>
</dbReference>
<comment type="caution">
    <text evidence="1">The sequence shown here is derived from an EMBL/GenBank/DDBJ whole genome shotgun (WGS) entry which is preliminary data.</text>
</comment>
<sequence>MFQKFLRTRLVSVVARQAIESNEKRVWLMTSSGSPYGSHNFVSSKEPTEILVSWTLVSKHDSDIVRRLQVFQTTIKGASAVIFVDSHEDHKLPRHTWLNAIGIKSAPTFSAKTKIAVASTNVETLYQDPVNEARKRLLDLVETGKWVSTTPLPKSDPSFKRFLMKVTSLATAIR</sequence>
<protein>
    <submittedName>
        <fullName evidence="1">Uncharacterized protein</fullName>
    </submittedName>
</protein>
<evidence type="ECO:0000313" key="2">
    <source>
        <dbReference type="Proteomes" id="UP001172109"/>
    </source>
</evidence>
<accession>A0AAP4VL63</accession>